<comment type="subcellular location">
    <subcellularLocation>
        <location evidence="1">Cell membrane</location>
        <topology evidence="1">Single-pass membrane protein</topology>
    </subcellularLocation>
    <subcellularLocation>
        <location evidence="2">Cell surface</location>
    </subcellularLocation>
</comment>
<evidence type="ECO:0000256" key="7">
    <source>
        <dbReference type="ARBA" id="ARBA00023136"/>
    </source>
</evidence>
<reference evidence="11 12" key="1">
    <citation type="submission" date="2023-07" db="EMBL/GenBank/DDBJ databases">
        <title>Genomic Encyclopedia of Type Strains, Phase IV (KMG-IV): sequencing the most valuable type-strain genomes for metagenomic binning, comparative biology and taxonomic classification.</title>
        <authorList>
            <person name="Goeker M."/>
        </authorList>
    </citation>
    <scope>NUCLEOTIDE SEQUENCE [LARGE SCALE GENOMIC DNA]</scope>
    <source>
        <strain evidence="11 12">DSM 9768</strain>
    </source>
</reference>
<dbReference type="EMBL" id="JAUSUG010000015">
    <property type="protein sequence ID" value="MDQ0256287.1"/>
    <property type="molecule type" value="Genomic_DNA"/>
</dbReference>
<keyword evidence="6 10" id="KW-1133">Transmembrane helix</keyword>
<evidence type="ECO:0000256" key="2">
    <source>
        <dbReference type="ARBA" id="ARBA00004241"/>
    </source>
</evidence>
<evidence type="ECO:0000313" key="11">
    <source>
        <dbReference type="EMBL" id="MDQ0256287.1"/>
    </source>
</evidence>
<keyword evidence="8" id="KW-0178">Competence</keyword>
<accession>A0ABT9ZZV1</accession>
<evidence type="ECO:0000256" key="4">
    <source>
        <dbReference type="ARBA" id="ARBA00022481"/>
    </source>
</evidence>
<evidence type="ECO:0000256" key="10">
    <source>
        <dbReference type="SAM" id="Phobius"/>
    </source>
</evidence>
<dbReference type="Proteomes" id="UP001230005">
    <property type="component" value="Unassembled WGS sequence"/>
</dbReference>
<dbReference type="InterPro" id="IPR012902">
    <property type="entry name" value="N_methyl_site"/>
</dbReference>
<comment type="caution">
    <text evidence="11">The sequence shown here is derived from an EMBL/GenBank/DDBJ whole genome shotgun (WGS) entry which is preliminary data.</text>
</comment>
<sequence>MTKLMAIIHKFLKKEHGFTLIEMMIVLVIISILLLVAVPNLAKNQATANAKGCEATIDLIRSQKLAYEIETGENLTDLQKLVEEEYVDTLTCPNGEPVNDNMLKFSTRTTTP</sequence>
<dbReference type="InterPro" id="IPR016940">
    <property type="entry name" value="ComGC"/>
</dbReference>
<organism evidence="11 12">
    <name type="scientific">Evansella vedderi</name>
    <dbReference type="NCBI Taxonomy" id="38282"/>
    <lineage>
        <taxon>Bacteria</taxon>
        <taxon>Bacillati</taxon>
        <taxon>Bacillota</taxon>
        <taxon>Bacilli</taxon>
        <taxon>Bacillales</taxon>
        <taxon>Bacillaceae</taxon>
        <taxon>Evansella</taxon>
    </lineage>
</organism>
<dbReference type="RefSeq" id="WP_307328172.1">
    <property type="nucleotide sequence ID" value="NZ_JAUSUG010000015.1"/>
</dbReference>
<dbReference type="NCBIfam" id="NF040999">
    <property type="entry name" value="pilin_ComGC"/>
    <property type="match status" value="1"/>
</dbReference>
<dbReference type="NCBIfam" id="TIGR02532">
    <property type="entry name" value="IV_pilin_GFxxxE"/>
    <property type="match status" value="1"/>
</dbReference>
<evidence type="ECO:0000313" key="12">
    <source>
        <dbReference type="Proteomes" id="UP001230005"/>
    </source>
</evidence>
<dbReference type="Gene3D" id="3.30.700.10">
    <property type="entry name" value="Glycoprotein, Type 4 Pilin"/>
    <property type="match status" value="1"/>
</dbReference>
<evidence type="ECO:0000256" key="6">
    <source>
        <dbReference type="ARBA" id="ARBA00022989"/>
    </source>
</evidence>
<comment type="similarity">
    <text evidence="9">Belongs to the ComGC family.</text>
</comment>
<proteinExistence type="inferred from homology"/>
<dbReference type="Pfam" id="PF07963">
    <property type="entry name" value="N_methyl"/>
    <property type="match status" value="1"/>
</dbReference>
<evidence type="ECO:0000256" key="1">
    <source>
        <dbReference type="ARBA" id="ARBA00004162"/>
    </source>
</evidence>
<evidence type="ECO:0000256" key="3">
    <source>
        <dbReference type="ARBA" id="ARBA00022475"/>
    </source>
</evidence>
<dbReference type="InterPro" id="IPR045584">
    <property type="entry name" value="Pilin-like"/>
</dbReference>
<protein>
    <submittedName>
        <fullName evidence="11">Competence protein ComGC</fullName>
    </submittedName>
</protein>
<evidence type="ECO:0000256" key="8">
    <source>
        <dbReference type="ARBA" id="ARBA00023287"/>
    </source>
</evidence>
<dbReference type="PROSITE" id="PS00409">
    <property type="entry name" value="PROKAR_NTER_METHYL"/>
    <property type="match status" value="1"/>
</dbReference>
<keyword evidence="12" id="KW-1185">Reference proteome</keyword>
<keyword evidence="3" id="KW-1003">Cell membrane</keyword>
<feature type="transmembrane region" description="Helical" evidence="10">
    <location>
        <begin position="20"/>
        <end position="42"/>
    </location>
</feature>
<evidence type="ECO:0000256" key="9">
    <source>
        <dbReference type="ARBA" id="ARBA00043982"/>
    </source>
</evidence>
<gene>
    <name evidence="11" type="ORF">J2S74_003705</name>
</gene>
<keyword evidence="4" id="KW-0488">Methylation</keyword>
<keyword evidence="7 10" id="KW-0472">Membrane</keyword>
<name>A0ABT9ZZV1_9BACI</name>
<keyword evidence="5 10" id="KW-0812">Transmembrane</keyword>
<dbReference type="SUPFAM" id="SSF54523">
    <property type="entry name" value="Pili subunits"/>
    <property type="match status" value="1"/>
</dbReference>
<evidence type="ECO:0000256" key="5">
    <source>
        <dbReference type="ARBA" id="ARBA00022692"/>
    </source>
</evidence>